<organism evidence="1 2">
    <name type="scientific">Algoriphagus hitonicola</name>
    <dbReference type="NCBI Taxonomy" id="435880"/>
    <lineage>
        <taxon>Bacteria</taxon>
        <taxon>Pseudomonadati</taxon>
        <taxon>Bacteroidota</taxon>
        <taxon>Cytophagia</taxon>
        <taxon>Cytophagales</taxon>
        <taxon>Cyclobacteriaceae</taxon>
        <taxon>Algoriphagus</taxon>
    </lineage>
</organism>
<reference evidence="2" key="1">
    <citation type="submission" date="2016-10" db="EMBL/GenBank/DDBJ databases">
        <authorList>
            <person name="Varghese N."/>
            <person name="Submissions S."/>
        </authorList>
    </citation>
    <scope>NUCLEOTIDE SEQUENCE [LARGE SCALE GENOMIC DNA]</scope>
    <source>
        <strain evidence="2">DSM 19315</strain>
    </source>
</reference>
<dbReference type="AlphaFoldDB" id="A0A1I2NMB8"/>
<name>A0A1I2NMB8_9BACT</name>
<proteinExistence type="predicted"/>
<dbReference type="Proteomes" id="UP000199642">
    <property type="component" value="Unassembled WGS sequence"/>
</dbReference>
<dbReference type="STRING" id="435880.SAMN04487988_101211"/>
<gene>
    <name evidence="1" type="ORF">SAMN04487988_101211</name>
</gene>
<protein>
    <submittedName>
        <fullName evidence="1">Outer membrane protein beta-barrel domain-containing protein</fullName>
    </submittedName>
</protein>
<sequence>MGLTLLLKNEFRWFSYQNMTKMKKSLIVSGVVVLFIFQAFAVFGQQGSGLGVKGGMNYNTSGKYFKDAESVWKDPLGVVGYHAGIFYTMNSYDIYLRPELVYTETRFNTGLQEAEAKRIDAPILAGIRLFRIVNVFGGPSFHYTLEDNFIPDNSEDFNRRLRMGYQFGMGVSLGPVGVDLRYEREFNDQKFKFDRVFGQDQSFRSQQIVLAVSLRVFGP</sequence>
<evidence type="ECO:0000313" key="1">
    <source>
        <dbReference type="EMBL" id="SFG05034.1"/>
    </source>
</evidence>
<dbReference type="EMBL" id="FOPC01000001">
    <property type="protein sequence ID" value="SFG05034.1"/>
    <property type="molecule type" value="Genomic_DNA"/>
</dbReference>
<evidence type="ECO:0000313" key="2">
    <source>
        <dbReference type="Proteomes" id="UP000199642"/>
    </source>
</evidence>
<dbReference type="OrthoDB" id="1001536at2"/>
<keyword evidence="2" id="KW-1185">Reference proteome</keyword>
<accession>A0A1I2NMB8</accession>